<dbReference type="EMBL" id="HBGU01049620">
    <property type="protein sequence ID" value="CAD9490622.1"/>
    <property type="molecule type" value="Transcribed_RNA"/>
</dbReference>
<protein>
    <submittedName>
        <fullName evidence="1">Uncharacterized protein</fullName>
    </submittedName>
</protein>
<proteinExistence type="predicted"/>
<name>A0A7S2HH67_9EUKA</name>
<reference evidence="1" key="1">
    <citation type="submission" date="2021-01" db="EMBL/GenBank/DDBJ databases">
        <authorList>
            <person name="Corre E."/>
            <person name="Pelletier E."/>
            <person name="Niang G."/>
            <person name="Scheremetjew M."/>
            <person name="Finn R."/>
            <person name="Kale V."/>
            <person name="Holt S."/>
            <person name="Cochrane G."/>
            <person name="Meng A."/>
            <person name="Brown T."/>
            <person name="Cohen L."/>
        </authorList>
    </citation>
    <scope>NUCLEOTIDE SEQUENCE</scope>
    <source>
        <strain evidence="1">UTEX LB 985</strain>
    </source>
</reference>
<dbReference type="AlphaFoldDB" id="A0A7S2HH67"/>
<sequence length="123" mass="13355">MWRLGSFGTLEIRRFASTLNPSLVSSWAHFCVVFIHFFGGCDELSPCTVETSTSVGCTFFEGPLQSSMAALKLAQETATAAQLMHELRTFIDPATADYFLRESLYSGPPVPDPTAELASPNGT</sequence>
<evidence type="ECO:0000313" key="1">
    <source>
        <dbReference type="EMBL" id="CAD9490622.1"/>
    </source>
</evidence>
<gene>
    <name evidence="1" type="ORF">CBRE1094_LOCUS27003</name>
</gene>
<organism evidence="1">
    <name type="scientific">Haptolina brevifila</name>
    <dbReference type="NCBI Taxonomy" id="156173"/>
    <lineage>
        <taxon>Eukaryota</taxon>
        <taxon>Haptista</taxon>
        <taxon>Haptophyta</taxon>
        <taxon>Prymnesiophyceae</taxon>
        <taxon>Prymnesiales</taxon>
        <taxon>Prymnesiaceae</taxon>
        <taxon>Haptolina</taxon>
    </lineage>
</organism>
<accession>A0A7S2HH67</accession>